<dbReference type="OrthoDB" id="9802377at2"/>
<keyword evidence="6 11" id="KW-0288">FMN</keyword>
<dbReference type="UniPathway" id="UPA00070">
    <property type="reaction ID" value="UER00946"/>
</dbReference>
<dbReference type="EC" id="1.3.5.2" evidence="11"/>
<keyword evidence="9 11" id="KW-0472">Membrane</keyword>
<evidence type="ECO:0000256" key="4">
    <source>
        <dbReference type="ARBA" id="ARBA00005359"/>
    </source>
</evidence>
<evidence type="ECO:0000313" key="13">
    <source>
        <dbReference type="EMBL" id="ADG97682.1"/>
    </source>
</evidence>
<evidence type="ECO:0000259" key="12">
    <source>
        <dbReference type="Pfam" id="PF01180"/>
    </source>
</evidence>
<reference evidence="13 14" key="1">
    <citation type="journal article" date="2010" name="Stand. Genomic Sci.">
        <title>Complete genome sequence of Segniliparus rotundus type strain (CDC 1076).</title>
        <authorList>
            <person name="Sikorski J."/>
            <person name="Lapidus A."/>
            <person name="Copeland A."/>
            <person name="Misra M."/>
            <person name="Glavina Del Rio T."/>
            <person name="Nolan M."/>
            <person name="Lucas S."/>
            <person name="Chen F."/>
            <person name="Tice H."/>
            <person name="Cheng J.F."/>
            <person name="Jando M."/>
            <person name="Schneider S."/>
            <person name="Bruce D."/>
            <person name="Goodwin L."/>
            <person name="Pitluck S."/>
            <person name="Liolios K."/>
            <person name="Mikhailova N."/>
            <person name="Pati A."/>
            <person name="Ivanova N."/>
            <person name="Mavromatis K."/>
            <person name="Chen A."/>
            <person name="Palaniappan K."/>
            <person name="Chertkov O."/>
            <person name="Land M."/>
            <person name="Hauser L."/>
            <person name="Chang Y.J."/>
            <person name="Jeffries C.D."/>
            <person name="Brettin T."/>
            <person name="Detter J.C."/>
            <person name="Han C."/>
            <person name="Rohde M."/>
            <person name="Goker M."/>
            <person name="Bristow J."/>
            <person name="Eisen J.A."/>
            <person name="Markowitz V."/>
            <person name="Hugenholtz P."/>
            <person name="Kyrpides N.C."/>
            <person name="Klenk H.P."/>
        </authorList>
    </citation>
    <scope>NUCLEOTIDE SEQUENCE [LARGE SCALE GENOMIC DNA]</scope>
    <source>
        <strain evidence="14">ATCC BAA-972 / CDC 1076 / CIP 108378 / DSM 44985 / JCM 13578</strain>
    </source>
</reference>
<comment type="caution">
    <text evidence="11">Lacks conserved residue(s) required for the propagation of feature annotation.</text>
</comment>
<dbReference type="PROSITE" id="PS00912">
    <property type="entry name" value="DHODEHASE_2"/>
    <property type="match status" value="1"/>
</dbReference>
<dbReference type="InterPro" id="IPR012135">
    <property type="entry name" value="Dihydroorotate_DH_1_2"/>
</dbReference>
<accession>D6ZFF8</accession>
<dbReference type="Pfam" id="PF01180">
    <property type="entry name" value="DHO_dh"/>
    <property type="match status" value="1"/>
</dbReference>
<dbReference type="GO" id="GO:0106430">
    <property type="term" value="F:dihydroorotate dehydrogenase (quinone) activity"/>
    <property type="evidence" value="ECO:0007669"/>
    <property type="project" value="UniProtKB-EC"/>
</dbReference>
<feature type="binding site" evidence="11">
    <location>
        <position position="86"/>
    </location>
    <ligand>
        <name>FMN</name>
        <dbReference type="ChEBI" id="CHEBI:58210"/>
    </ligand>
</feature>
<evidence type="ECO:0000313" key="14">
    <source>
        <dbReference type="Proteomes" id="UP000002247"/>
    </source>
</evidence>
<dbReference type="InterPro" id="IPR001295">
    <property type="entry name" value="Dihydroorotate_DH_CS"/>
</dbReference>
<evidence type="ECO:0000256" key="3">
    <source>
        <dbReference type="ARBA" id="ARBA00005161"/>
    </source>
</evidence>
<dbReference type="InterPro" id="IPR050074">
    <property type="entry name" value="DHO_dehydrogenase"/>
</dbReference>
<dbReference type="AlphaFoldDB" id="D6ZFF8"/>
<feature type="binding site" evidence="11">
    <location>
        <begin position="62"/>
        <end position="66"/>
    </location>
    <ligand>
        <name>FMN</name>
        <dbReference type="ChEBI" id="CHEBI:58210"/>
    </ligand>
</feature>
<evidence type="ECO:0000256" key="8">
    <source>
        <dbReference type="ARBA" id="ARBA00023002"/>
    </source>
</evidence>
<dbReference type="PANTHER" id="PTHR48109">
    <property type="entry name" value="DIHYDROOROTATE DEHYDROGENASE (QUINONE), MITOCHONDRIAL-RELATED"/>
    <property type="match status" value="1"/>
</dbReference>
<feature type="binding site" evidence="11">
    <location>
        <position position="139"/>
    </location>
    <ligand>
        <name>FMN</name>
        <dbReference type="ChEBI" id="CHEBI:58210"/>
    </ligand>
</feature>
<dbReference type="PIRSF" id="PIRSF000164">
    <property type="entry name" value="DHO_oxidase"/>
    <property type="match status" value="1"/>
</dbReference>
<comment type="catalytic activity">
    <reaction evidence="10 11">
        <text>(S)-dihydroorotate + a quinone = orotate + a quinol</text>
        <dbReference type="Rhea" id="RHEA:30187"/>
        <dbReference type="ChEBI" id="CHEBI:24646"/>
        <dbReference type="ChEBI" id="CHEBI:30839"/>
        <dbReference type="ChEBI" id="CHEBI:30864"/>
        <dbReference type="ChEBI" id="CHEBI:132124"/>
        <dbReference type="EC" id="1.3.5.2"/>
    </reaction>
</comment>
<comment type="similarity">
    <text evidence="4 11">Belongs to the dihydroorotate dehydrogenase family. Type 2 subfamily.</text>
</comment>
<comment type="subunit">
    <text evidence="11">Monomer.</text>
</comment>
<dbReference type="NCBIfam" id="NF003652">
    <property type="entry name" value="PRK05286.2-5"/>
    <property type="match status" value="1"/>
</dbReference>
<feature type="binding site" evidence="11">
    <location>
        <begin position="237"/>
        <end position="238"/>
    </location>
    <ligand>
        <name>substrate</name>
    </ligand>
</feature>
<dbReference type="EMBL" id="CP001958">
    <property type="protein sequence ID" value="ADG97682.1"/>
    <property type="molecule type" value="Genomic_DNA"/>
</dbReference>
<dbReference type="CDD" id="cd04738">
    <property type="entry name" value="DHOD_2_like"/>
    <property type="match status" value="1"/>
</dbReference>
<comment type="subcellular location">
    <subcellularLocation>
        <location evidence="11">Cell membrane</location>
        <topology evidence="11">Peripheral membrane protein</topology>
    </subcellularLocation>
    <subcellularLocation>
        <location evidence="2">Membrane</location>
    </subcellularLocation>
</comment>
<feature type="active site" description="Nucleophile" evidence="11">
    <location>
        <position position="175"/>
    </location>
</feature>
<evidence type="ECO:0000256" key="7">
    <source>
        <dbReference type="ARBA" id="ARBA00022975"/>
    </source>
</evidence>
<dbReference type="PROSITE" id="PS00911">
    <property type="entry name" value="DHODEHASE_1"/>
    <property type="match status" value="1"/>
</dbReference>
<comment type="function">
    <text evidence="1 11">Catalyzes the conversion of dihydroorotate to orotate with quinone as electron acceptor.</text>
</comment>
<protein>
    <recommendedName>
        <fullName evidence="11">Dihydroorotate dehydrogenase (quinone)</fullName>
        <ecNumber evidence="11">1.3.5.2</ecNumber>
    </recommendedName>
    <alternativeName>
        <fullName evidence="11">DHOdehase</fullName>
        <shortName evidence="11">DHOD</shortName>
        <shortName evidence="11">DHODase</shortName>
    </alternativeName>
    <alternativeName>
        <fullName evidence="11">Dihydroorotate oxidase</fullName>
    </alternativeName>
</protein>
<dbReference type="Gene3D" id="3.20.20.70">
    <property type="entry name" value="Aldolase class I"/>
    <property type="match status" value="1"/>
</dbReference>
<keyword evidence="7 11" id="KW-0665">Pyrimidine biosynthesis</keyword>
<dbReference type="GO" id="GO:0044205">
    <property type="term" value="P:'de novo' UMP biosynthetic process"/>
    <property type="evidence" value="ECO:0007669"/>
    <property type="project" value="UniProtKB-UniRule"/>
</dbReference>
<dbReference type="GO" id="GO:0005737">
    <property type="term" value="C:cytoplasm"/>
    <property type="evidence" value="ECO:0007669"/>
    <property type="project" value="InterPro"/>
</dbReference>
<keyword evidence="14" id="KW-1185">Reference proteome</keyword>
<dbReference type="InterPro" id="IPR005720">
    <property type="entry name" value="Dihydroorotate_DH_cat"/>
</dbReference>
<keyword evidence="11" id="KW-1003">Cell membrane</keyword>
<dbReference type="KEGG" id="srt:Srot_1211"/>
<evidence type="ECO:0000256" key="5">
    <source>
        <dbReference type="ARBA" id="ARBA00022630"/>
    </source>
</evidence>
<keyword evidence="8 11" id="KW-0560">Oxidoreductase</keyword>
<feature type="binding site" evidence="11">
    <location>
        <position position="66"/>
    </location>
    <ligand>
        <name>substrate</name>
    </ligand>
</feature>
<name>D6ZFF8_SEGRD</name>
<dbReference type="GO" id="GO:0005886">
    <property type="term" value="C:plasma membrane"/>
    <property type="evidence" value="ECO:0007669"/>
    <property type="project" value="UniProtKB-SubCell"/>
</dbReference>
<dbReference type="InterPro" id="IPR005719">
    <property type="entry name" value="Dihydroorotate_DH_2"/>
</dbReference>
<dbReference type="HAMAP" id="MF_00225">
    <property type="entry name" value="DHO_dh_type2"/>
    <property type="match status" value="1"/>
</dbReference>
<dbReference type="STRING" id="640132.Srot_1211"/>
<evidence type="ECO:0000256" key="6">
    <source>
        <dbReference type="ARBA" id="ARBA00022643"/>
    </source>
</evidence>
<evidence type="ECO:0000256" key="11">
    <source>
        <dbReference type="HAMAP-Rule" id="MF_00225"/>
    </source>
</evidence>
<feature type="binding site" evidence="11">
    <location>
        <position position="291"/>
    </location>
    <ligand>
        <name>FMN</name>
        <dbReference type="ChEBI" id="CHEBI:58210"/>
    </ligand>
</feature>
<dbReference type="NCBIfam" id="TIGR01036">
    <property type="entry name" value="pyrD_sub2"/>
    <property type="match status" value="1"/>
</dbReference>
<feature type="binding site" evidence="11">
    <location>
        <position position="208"/>
    </location>
    <ligand>
        <name>FMN</name>
        <dbReference type="ChEBI" id="CHEBI:58210"/>
    </ligand>
</feature>
<feature type="binding site" evidence="11">
    <location>
        <position position="262"/>
    </location>
    <ligand>
        <name>FMN</name>
        <dbReference type="ChEBI" id="CHEBI:58210"/>
    </ligand>
</feature>
<dbReference type="eggNOG" id="COG0167">
    <property type="taxonomic scope" value="Bacteria"/>
</dbReference>
<dbReference type="HOGENOM" id="CLU_013640_2_0_11"/>
<proteinExistence type="inferred from homology"/>
<keyword evidence="5 11" id="KW-0285">Flavoprotein</keyword>
<evidence type="ECO:0000256" key="9">
    <source>
        <dbReference type="ARBA" id="ARBA00023136"/>
    </source>
</evidence>
<dbReference type="InterPro" id="IPR013785">
    <property type="entry name" value="Aldolase_TIM"/>
</dbReference>
<feature type="binding site" evidence="11">
    <location>
        <position position="172"/>
    </location>
    <ligand>
        <name>substrate</name>
    </ligand>
</feature>
<evidence type="ECO:0000256" key="1">
    <source>
        <dbReference type="ARBA" id="ARBA00003125"/>
    </source>
</evidence>
<feature type="binding site" evidence="11">
    <location>
        <begin position="312"/>
        <end position="313"/>
    </location>
    <ligand>
        <name>FMN</name>
        <dbReference type="ChEBI" id="CHEBI:58210"/>
    </ligand>
</feature>
<gene>
    <name evidence="11" type="primary">pyrD</name>
    <name evidence="13" type="ordered locus">Srot_1211</name>
</gene>
<sequence>MSFSPYRLLRPALFTLPPERAHHLAFAGIRMAAPLLPGAGFDPVLAQRLFGVDFPAPFGLAAGFDKDARGAKTWRKLGFGFAEIGTVTPKPQPGNPKPRLFRLPADEALINRMGFNNDGAEAASARLRGAARQAPIGANIGKNKATAADDAVEDYRACARAFSPVVDFLVVNVSSPNTPGLRDLQAVSALEPILSAVAETSTVPVLLKIAPDLADADVAAVADLAMKLQLAGLVACNTTVSRSGLRSDPALVGRAGAGGLSGPVLAQRALEVLRLLRSVTGGKLALVSVGGVRTAKDAWERILAGASLVEGYTGFIYEGPLYARRVNAGIAALAREHGCASVAEAVGSEQRG</sequence>
<comment type="pathway">
    <text evidence="3 11">Pyrimidine metabolism; UMP biosynthesis via de novo pathway; orotate from (S)-dihydroorotate (quinone route): step 1/1.</text>
</comment>
<dbReference type="RefSeq" id="WP_013138138.1">
    <property type="nucleotide sequence ID" value="NC_014168.1"/>
</dbReference>
<dbReference type="SUPFAM" id="SSF51395">
    <property type="entry name" value="FMN-linked oxidoreductases"/>
    <property type="match status" value="1"/>
</dbReference>
<dbReference type="PANTHER" id="PTHR48109:SF4">
    <property type="entry name" value="DIHYDROOROTATE DEHYDROGENASE (QUINONE), MITOCHONDRIAL"/>
    <property type="match status" value="1"/>
</dbReference>
<dbReference type="Proteomes" id="UP000002247">
    <property type="component" value="Chromosome"/>
</dbReference>
<evidence type="ECO:0000256" key="10">
    <source>
        <dbReference type="ARBA" id="ARBA00048639"/>
    </source>
</evidence>
<dbReference type="GO" id="GO:0006207">
    <property type="term" value="P:'de novo' pyrimidine nucleobase biosynthetic process"/>
    <property type="evidence" value="ECO:0007669"/>
    <property type="project" value="UniProtKB-UniRule"/>
</dbReference>
<comment type="cofactor">
    <cofactor evidence="11">
        <name>FMN</name>
        <dbReference type="ChEBI" id="CHEBI:58210"/>
    </cofactor>
    <text evidence="11">Binds 1 FMN per subunit.</text>
</comment>
<dbReference type="NCBIfam" id="NF003648">
    <property type="entry name" value="PRK05286.2-1"/>
    <property type="match status" value="1"/>
</dbReference>
<dbReference type="NCBIfam" id="NF003645">
    <property type="entry name" value="PRK05286.1-2"/>
    <property type="match status" value="1"/>
</dbReference>
<evidence type="ECO:0000256" key="2">
    <source>
        <dbReference type="ARBA" id="ARBA00004370"/>
    </source>
</evidence>
<feature type="binding site" evidence="11">
    <location>
        <position position="172"/>
    </location>
    <ligand>
        <name>FMN</name>
        <dbReference type="ChEBI" id="CHEBI:58210"/>
    </ligand>
</feature>
<organism evidence="13 14">
    <name type="scientific">Segniliparus rotundus (strain ATCC BAA-972 / CDC 1076 / CIP 108378 / DSM 44985 / JCM 13578)</name>
    <dbReference type="NCBI Taxonomy" id="640132"/>
    <lineage>
        <taxon>Bacteria</taxon>
        <taxon>Bacillati</taxon>
        <taxon>Actinomycetota</taxon>
        <taxon>Actinomycetes</taxon>
        <taxon>Mycobacteriales</taxon>
        <taxon>Segniliparaceae</taxon>
        <taxon>Segniliparus</taxon>
    </lineage>
</organism>
<feature type="domain" description="Dihydroorotate dehydrogenase catalytic" evidence="12">
    <location>
        <begin position="45"/>
        <end position="331"/>
    </location>
</feature>
<feature type="binding site" evidence="11">
    <location>
        <begin position="111"/>
        <end position="115"/>
    </location>
    <ligand>
        <name>substrate</name>
    </ligand>
</feature>
<feature type="binding site" evidence="11">
    <location>
        <position position="177"/>
    </location>
    <ligand>
        <name>substrate</name>
    </ligand>
</feature>